<dbReference type="GO" id="GO:0046983">
    <property type="term" value="F:protein dimerization activity"/>
    <property type="evidence" value="ECO:0007669"/>
    <property type="project" value="InterPro"/>
</dbReference>
<evidence type="ECO:0000259" key="12">
    <source>
        <dbReference type="Pfam" id="PF23539"/>
    </source>
</evidence>
<evidence type="ECO:0000256" key="5">
    <source>
        <dbReference type="ARBA" id="ARBA00022741"/>
    </source>
</evidence>
<dbReference type="Gene3D" id="1.20.5.1930">
    <property type="match status" value="1"/>
</dbReference>
<gene>
    <name evidence="13" type="ORF">SAMN06265355_10426</name>
</gene>
<dbReference type="InterPro" id="IPR036890">
    <property type="entry name" value="HATPase_C_sf"/>
</dbReference>
<dbReference type="InterPro" id="IPR003594">
    <property type="entry name" value="HATPase_dom"/>
</dbReference>
<comment type="catalytic activity">
    <reaction evidence="1">
        <text>ATP + protein L-histidine = ADP + protein N-phospho-L-histidine.</text>
        <dbReference type="EC" id="2.7.13.3"/>
    </reaction>
</comment>
<organism evidence="13 14">
    <name type="scientific">Actinomadura mexicana</name>
    <dbReference type="NCBI Taxonomy" id="134959"/>
    <lineage>
        <taxon>Bacteria</taxon>
        <taxon>Bacillati</taxon>
        <taxon>Actinomycetota</taxon>
        <taxon>Actinomycetes</taxon>
        <taxon>Streptosporangiales</taxon>
        <taxon>Thermomonosporaceae</taxon>
        <taxon>Actinomadura</taxon>
    </lineage>
</organism>
<feature type="domain" description="DUF7134" evidence="12">
    <location>
        <begin position="17"/>
        <end position="165"/>
    </location>
</feature>
<dbReference type="InterPro" id="IPR055558">
    <property type="entry name" value="DUF7134"/>
</dbReference>
<evidence type="ECO:0000256" key="8">
    <source>
        <dbReference type="ARBA" id="ARBA00023012"/>
    </source>
</evidence>
<dbReference type="Pfam" id="PF02518">
    <property type="entry name" value="HATPase_c"/>
    <property type="match status" value="1"/>
</dbReference>
<keyword evidence="4" id="KW-0808">Transferase</keyword>
<reference evidence="14" key="1">
    <citation type="submission" date="2017-06" db="EMBL/GenBank/DDBJ databases">
        <authorList>
            <person name="Varghese N."/>
            <person name="Submissions S."/>
        </authorList>
    </citation>
    <scope>NUCLEOTIDE SEQUENCE [LARGE SCALE GENOMIC DNA]</scope>
    <source>
        <strain evidence="14">DSM 44485</strain>
    </source>
</reference>
<name>A0A238X7M7_9ACTN</name>
<protein>
    <recommendedName>
        <fullName evidence="2">histidine kinase</fullName>
        <ecNumber evidence="2">2.7.13.3</ecNumber>
    </recommendedName>
</protein>
<feature type="domain" description="Histidine kinase/HSP90-like ATPase" evidence="10">
    <location>
        <begin position="298"/>
        <end position="384"/>
    </location>
</feature>
<keyword evidence="5" id="KW-0547">Nucleotide-binding</keyword>
<feature type="transmembrane region" description="Helical" evidence="9">
    <location>
        <begin position="21"/>
        <end position="39"/>
    </location>
</feature>
<dbReference type="Pfam" id="PF23539">
    <property type="entry name" value="DUF7134"/>
    <property type="match status" value="1"/>
</dbReference>
<keyword evidence="7" id="KW-0067">ATP-binding</keyword>
<proteinExistence type="predicted"/>
<evidence type="ECO:0000259" key="10">
    <source>
        <dbReference type="Pfam" id="PF02518"/>
    </source>
</evidence>
<dbReference type="InterPro" id="IPR050482">
    <property type="entry name" value="Sensor_HK_TwoCompSys"/>
</dbReference>
<evidence type="ECO:0000313" key="13">
    <source>
        <dbReference type="EMBL" id="SNR54581.1"/>
    </source>
</evidence>
<keyword evidence="8" id="KW-0902">Two-component regulatory system</keyword>
<evidence type="ECO:0000256" key="2">
    <source>
        <dbReference type="ARBA" id="ARBA00012438"/>
    </source>
</evidence>
<dbReference type="GO" id="GO:0005524">
    <property type="term" value="F:ATP binding"/>
    <property type="evidence" value="ECO:0007669"/>
    <property type="project" value="UniProtKB-KW"/>
</dbReference>
<evidence type="ECO:0000313" key="14">
    <source>
        <dbReference type="Proteomes" id="UP000198420"/>
    </source>
</evidence>
<dbReference type="CDD" id="cd16917">
    <property type="entry name" value="HATPase_UhpB-NarQ-NarX-like"/>
    <property type="match status" value="1"/>
</dbReference>
<keyword evidence="14" id="KW-1185">Reference proteome</keyword>
<keyword evidence="9" id="KW-0472">Membrane</keyword>
<dbReference type="InterPro" id="IPR011712">
    <property type="entry name" value="Sig_transdc_His_kin_sub3_dim/P"/>
</dbReference>
<dbReference type="Gene3D" id="3.30.565.10">
    <property type="entry name" value="Histidine kinase-like ATPase, C-terminal domain"/>
    <property type="match status" value="1"/>
</dbReference>
<keyword evidence="9" id="KW-1133">Transmembrane helix</keyword>
<keyword evidence="9" id="KW-0812">Transmembrane</keyword>
<dbReference type="RefSeq" id="WP_089311693.1">
    <property type="nucleotide sequence ID" value="NZ_FZNP01000004.1"/>
</dbReference>
<keyword evidence="6 13" id="KW-0418">Kinase</keyword>
<dbReference type="SUPFAM" id="SSF55874">
    <property type="entry name" value="ATPase domain of HSP90 chaperone/DNA topoisomerase II/histidine kinase"/>
    <property type="match status" value="1"/>
</dbReference>
<dbReference type="AlphaFoldDB" id="A0A238X7M7"/>
<evidence type="ECO:0000259" key="11">
    <source>
        <dbReference type="Pfam" id="PF07730"/>
    </source>
</evidence>
<dbReference type="EMBL" id="FZNP01000004">
    <property type="protein sequence ID" value="SNR54581.1"/>
    <property type="molecule type" value="Genomic_DNA"/>
</dbReference>
<evidence type="ECO:0000256" key="9">
    <source>
        <dbReference type="SAM" id="Phobius"/>
    </source>
</evidence>
<feature type="transmembrane region" description="Helical" evidence="9">
    <location>
        <begin position="119"/>
        <end position="136"/>
    </location>
</feature>
<feature type="transmembrane region" description="Helical" evidence="9">
    <location>
        <begin position="142"/>
        <end position="162"/>
    </location>
</feature>
<dbReference type="GO" id="GO:0016020">
    <property type="term" value="C:membrane"/>
    <property type="evidence" value="ECO:0007669"/>
    <property type="project" value="InterPro"/>
</dbReference>
<dbReference type="GO" id="GO:0000155">
    <property type="term" value="F:phosphorelay sensor kinase activity"/>
    <property type="evidence" value="ECO:0007669"/>
    <property type="project" value="InterPro"/>
</dbReference>
<evidence type="ECO:0000256" key="7">
    <source>
        <dbReference type="ARBA" id="ARBA00022840"/>
    </source>
</evidence>
<dbReference type="Pfam" id="PF07730">
    <property type="entry name" value="HisKA_3"/>
    <property type="match status" value="1"/>
</dbReference>
<accession>A0A238X7M7</accession>
<dbReference type="PANTHER" id="PTHR24421:SF10">
    <property type="entry name" value="NITRATE_NITRITE SENSOR PROTEIN NARQ"/>
    <property type="match status" value="1"/>
</dbReference>
<dbReference type="PANTHER" id="PTHR24421">
    <property type="entry name" value="NITRATE/NITRITE SENSOR PROTEIN NARX-RELATED"/>
    <property type="match status" value="1"/>
</dbReference>
<dbReference type="Proteomes" id="UP000198420">
    <property type="component" value="Unassembled WGS sequence"/>
</dbReference>
<evidence type="ECO:0000256" key="6">
    <source>
        <dbReference type="ARBA" id="ARBA00022777"/>
    </source>
</evidence>
<feature type="transmembrane region" description="Helical" evidence="9">
    <location>
        <begin position="51"/>
        <end position="68"/>
    </location>
</feature>
<evidence type="ECO:0000256" key="3">
    <source>
        <dbReference type="ARBA" id="ARBA00022553"/>
    </source>
</evidence>
<evidence type="ECO:0000256" key="4">
    <source>
        <dbReference type="ARBA" id="ARBA00022679"/>
    </source>
</evidence>
<dbReference type="OrthoDB" id="227596at2"/>
<evidence type="ECO:0000256" key="1">
    <source>
        <dbReference type="ARBA" id="ARBA00000085"/>
    </source>
</evidence>
<dbReference type="EC" id="2.7.13.3" evidence="2"/>
<feature type="domain" description="Signal transduction histidine kinase subgroup 3 dimerisation and phosphoacceptor" evidence="11">
    <location>
        <begin position="184"/>
        <end position="248"/>
    </location>
</feature>
<keyword evidence="3" id="KW-0597">Phosphoprotein</keyword>
<sequence>MIVLRRVGPLWRSWDVTVRDLPLALLLVVMSFLPVLRGHETHVGELPARPFDAPAIAALAFLCLPLAVRRRWPDACLALVSLGFVAAELRGHHMVAGTALPIALLSAGAHLERHRRTTVIVLSAAYALLAVALHRLGGAEHLAGYLTFYLALAVVWGIGSWLRSTRAAEAERRLRIADATRAAERTRIARELHDVVTHHVTAMVVQAEAARYLTAAPDRLDATLNAVTETGRRAITDLRHLLDLLNPDHGAPPRDDVRTASAGDLRALVEQTRQAGQPVEFTEEGEPAESAGSAELVAYRVVQEALTNALKHAHGDRTVTRVRYGEKEIFVQVGTNGPAKRVRSPGGSGRGLAGLRDRVGALGGEFSAGSEAGGGFVVRARIPTGSPS</sequence>